<dbReference type="STRING" id="927083.DB32_005859"/>
<accession>A0A0F6YKC5</accession>
<organism evidence="1 2">
    <name type="scientific">Sandaracinus amylolyticus</name>
    <dbReference type="NCBI Taxonomy" id="927083"/>
    <lineage>
        <taxon>Bacteria</taxon>
        <taxon>Pseudomonadati</taxon>
        <taxon>Myxococcota</taxon>
        <taxon>Polyangia</taxon>
        <taxon>Polyangiales</taxon>
        <taxon>Sandaracinaceae</taxon>
        <taxon>Sandaracinus</taxon>
    </lineage>
</organism>
<sequence length="211" mass="23753">MHARRSLASLVLVVIVSACGSAGRPLPLRRDPFPTADLTLVWHGTGEAHRLEDGVWQRRPEHDYELTVVQRRYGDRWESTKEMHRRHPDYDGSAGPRDQTLHFTVLLPAHDEGGDALPLAIESTLGDGAGRADPRFEAATLRMRANVSSMAPFDTYVIEQRYRYAEGALDETVRLVRAGAEGDQEWVRIDERAQLFASARFDEPPTVRAPR</sequence>
<dbReference type="PROSITE" id="PS51257">
    <property type="entry name" value="PROKAR_LIPOPROTEIN"/>
    <property type="match status" value="1"/>
</dbReference>
<dbReference type="Proteomes" id="UP000034883">
    <property type="component" value="Chromosome"/>
</dbReference>
<proteinExistence type="predicted"/>
<evidence type="ECO:0008006" key="3">
    <source>
        <dbReference type="Google" id="ProtNLM"/>
    </source>
</evidence>
<gene>
    <name evidence="1" type="ORF">DB32_005859</name>
</gene>
<reference evidence="1 2" key="1">
    <citation type="submission" date="2015-03" db="EMBL/GenBank/DDBJ databases">
        <title>Genome assembly of Sandaracinus amylolyticus DSM 53668.</title>
        <authorList>
            <person name="Sharma G."/>
            <person name="Subramanian S."/>
        </authorList>
    </citation>
    <scope>NUCLEOTIDE SEQUENCE [LARGE SCALE GENOMIC DNA]</scope>
    <source>
        <strain evidence="1 2">DSM 53668</strain>
    </source>
</reference>
<dbReference type="OrthoDB" id="5517632at2"/>
<name>A0A0F6YKC5_9BACT</name>
<dbReference type="RefSeq" id="WP_053235820.1">
    <property type="nucleotide sequence ID" value="NZ_CP011125.1"/>
</dbReference>
<dbReference type="EMBL" id="CP011125">
    <property type="protein sequence ID" value="AKF08710.1"/>
    <property type="molecule type" value="Genomic_DNA"/>
</dbReference>
<dbReference type="AlphaFoldDB" id="A0A0F6YKC5"/>
<evidence type="ECO:0000313" key="1">
    <source>
        <dbReference type="EMBL" id="AKF08710.1"/>
    </source>
</evidence>
<evidence type="ECO:0000313" key="2">
    <source>
        <dbReference type="Proteomes" id="UP000034883"/>
    </source>
</evidence>
<keyword evidence="2" id="KW-1185">Reference proteome</keyword>
<protein>
    <recommendedName>
        <fullName evidence="3">Lipoprotein</fullName>
    </recommendedName>
</protein>
<dbReference type="KEGG" id="samy:DB32_005859"/>